<gene>
    <name evidence="1" type="ORF">8FN_12</name>
</gene>
<reference evidence="1" key="1">
    <citation type="journal article" date="2007" name="ISME J.">
        <title>Fosmids of novel marine Planctomycetes from the Namibian and Oregon coast upwelling systems and their cross-comparison with planctomycete genomes.</title>
        <authorList>
            <person name="Woebken D."/>
            <person name="Teeling H."/>
            <person name="Wecker P."/>
            <person name="Dumitriu A."/>
            <person name="Kostadinov I."/>
            <person name="DeLong E.F."/>
            <person name="Amann R."/>
            <person name="Gloeckner F.O."/>
        </authorList>
    </citation>
    <scope>NUCLEOTIDE SEQUENCE</scope>
</reference>
<name>A9LH13_9BACT</name>
<evidence type="ECO:0000313" key="1">
    <source>
        <dbReference type="EMBL" id="ABX10690.1"/>
    </source>
</evidence>
<dbReference type="AlphaFoldDB" id="A9LH13"/>
<dbReference type="EMBL" id="EF591888">
    <property type="protein sequence ID" value="ABX10690.1"/>
    <property type="molecule type" value="Genomic_DNA"/>
</dbReference>
<sequence length="61" mass="6748">MGLDDSNHWLYWEYGAATPVTPKSIPSLVFSNPETVQESSNSLNQASNRIPATIPLLFPFP</sequence>
<proteinExistence type="predicted"/>
<accession>A9LH13</accession>
<organism evidence="1">
    <name type="scientific">uncultured planctomycete 8FN</name>
    <dbReference type="NCBI Taxonomy" id="455070"/>
    <lineage>
        <taxon>Bacteria</taxon>
        <taxon>Pseudomonadati</taxon>
        <taxon>Planctomycetota</taxon>
        <taxon>Planctomycetia</taxon>
        <taxon>Planctomycetales</taxon>
        <taxon>environmental samples</taxon>
    </lineage>
</organism>
<protein>
    <submittedName>
        <fullName evidence="1">Uncharacterized protein</fullName>
    </submittedName>
</protein>